<dbReference type="KEGG" id="scm:SCHCO_02605893"/>
<dbReference type="FunFam" id="3.90.79.10:FF:000019">
    <property type="entry name" value="Thiamin pyrophosphokinase, putative"/>
    <property type="match status" value="1"/>
</dbReference>
<dbReference type="InterPro" id="IPR000086">
    <property type="entry name" value="NUDIX_hydrolase_dom"/>
</dbReference>
<dbReference type="EMBL" id="GL377303">
    <property type="protein sequence ID" value="EFJ01137.1"/>
    <property type="molecule type" value="Genomic_DNA"/>
</dbReference>
<dbReference type="GO" id="GO:0044715">
    <property type="term" value="F:8-oxo-dGDP phosphatase activity"/>
    <property type="evidence" value="ECO:0007669"/>
    <property type="project" value="UniProtKB-ARBA"/>
</dbReference>
<dbReference type="Proteomes" id="UP000007431">
    <property type="component" value="Unassembled WGS sequence"/>
</dbReference>
<reference evidence="2 3" key="1">
    <citation type="journal article" date="2010" name="Nat. Biotechnol.">
        <title>Genome sequence of the model mushroom Schizophyllum commune.</title>
        <authorList>
            <person name="Ohm R.A."/>
            <person name="de Jong J.F."/>
            <person name="Lugones L.G."/>
            <person name="Aerts A."/>
            <person name="Kothe E."/>
            <person name="Stajich J.E."/>
            <person name="de Vries R.P."/>
            <person name="Record E."/>
            <person name="Levasseur A."/>
            <person name="Baker S.E."/>
            <person name="Bartholomew K.A."/>
            <person name="Coutinho P.M."/>
            <person name="Erdmann S."/>
            <person name="Fowler T.J."/>
            <person name="Gathman A.C."/>
            <person name="Lombard V."/>
            <person name="Henrissat B."/>
            <person name="Knabe N."/>
            <person name="Kuees U."/>
            <person name="Lilly W.W."/>
            <person name="Lindquist E."/>
            <person name="Lucas S."/>
            <person name="Magnuson J.K."/>
            <person name="Piumi F."/>
            <person name="Raudaskoski M."/>
            <person name="Salamov A."/>
            <person name="Schmutz J."/>
            <person name="Schwarze F.W.M.R."/>
            <person name="vanKuyk P.A."/>
            <person name="Horton J.S."/>
            <person name="Grigoriev I.V."/>
            <person name="Woesten H.A.B."/>
        </authorList>
    </citation>
    <scope>NUCLEOTIDE SEQUENCE [LARGE SCALE GENOMIC DNA]</scope>
    <source>
        <strain evidence="3">H4-8 / FGSC 9210</strain>
    </source>
</reference>
<feature type="domain" description="Nudix hydrolase" evidence="1">
    <location>
        <begin position="156"/>
        <end position="314"/>
    </location>
</feature>
<dbReference type="Gene3D" id="3.90.79.10">
    <property type="entry name" value="Nucleoside Triphosphate Pyrophosphohydrolase"/>
    <property type="match status" value="1"/>
</dbReference>
<evidence type="ECO:0000259" key="1">
    <source>
        <dbReference type="PROSITE" id="PS51462"/>
    </source>
</evidence>
<dbReference type="OrthoDB" id="10261522at2759"/>
<dbReference type="VEuPathDB" id="FungiDB:SCHCODRAFT_02605893"/>
<dbReference type="RefSeq" id="XP_003036039.1">
    <property type="nucleotide sequence ID" value="XM_003035993.1"/>
</dbReference>
<dbReference type="Pfam" id="PF00293">
    <property type="entry name" value="NUDIX"/>
    <property type="match status" value="1"/>
</dbReference>
<dbReference type="PROSITE" id="PS51462">
    <property type="entry name" value="NUDIX"/>
    <property type="match status" value="1"/>
</dbReference>
<proteinExistence type="predicted"/>
<dbReference type="InParanoid" id="D8PX35"/>
<dbReference type="CDD" id="cd03676">
    <property type="entry name" value="NUDIX_Tnr3_like"/>
    <property type="match status" value="1"/>
</dbReference>
<keyword evidence="3" id="KW-1185">Reference proteome</keyword>
<dbReference type="SUPFAM" id="SSF55811">
    <property type="entry name" value="Nudix"/>
    <property type="match status" value="1"/>
</dbReference>
<name>D8PX35_SCHCM</name>
<dbReference type="OMA" id="ARTKQTW"/>
<evidence type="ECO:0000313" key="3">
    <source>
        <dbReference type="Proteomes" id="UP000007431"/>
    </source>
</evidence>
<dbReference type="PANTHER" id="PTHR13622:SF8">
    <property type="entry name" value="THIAMIN PYROPHOSPHOKINASE 1"/>
    <property type="match status" value="1"/>
</dbReference>
<dbReference type="STRING" id="578458.D8PX35"/>
<organism evidence="3">
    <name type="scientific">Schizophyllum commune (strain H4-8 / FGSC 9210)</name>
    <name type="common">Split gill fungus</name>
    <dbReference type="NCBI Taxonomy" id="578458"/>
    <lineage>
        <taxon>Eukaryota</taxon>
        <taxon>Fungi</taxon>
        <taxon>Dikarya</taxon>
        <taxon>Basidiomycota</taxon>
        <taxon>Agaricomycotina</taxon>
        <taxon>Agaricomycetes</taxon>
        <taxon>Agaricomycetidae</taxon>
        <taxon>Agaricales</taxon>
        <taxon>Schizophyllaceae</taxon>
        <taxon>Schizophyllum</taxon>
    </lineage>
</organism>
<dbReference type="eggNOG" id="KOG4313">
    <property type="taxonomic scope" value="Eukaryota"/>
</dbReference>
<dbReference type="HOGENOM" id="CLU_048013_0_0_1"/>
<dbReference type="PANTHER" id="PTHR13622">
    <property type="entry name" value="THIAMIN PYROPHOSPHOKINASE"/>
    <property type="match status" value="1"/>
</dbReference>
<dbReference type="AlphaFoldDB" id="D8PX35"/>
<accession>D8PX35</accession>
<dbReference type="GeneID" id="9594416"/>
<dbReference type="InterPro" id="IPR015797">
    <property type="entry name" value="NUDIX_hydrolase-like_dom_sf"/>
</dbReference>
<protein>
    <recommendedName>
        <fullName evidence="1">Nudix hydrolase domain-containing protein</fullName>
    </recommendedName>
</protein>
<sequence>MADPKPLSFLDLVERCDIFRPGAPSKDFADEELLPFHLNPAPDSPKIGLLRPVIVDALYKENESKGEGQKLWEFLSSPRRVSLSRTLDTPGKRSAALRELAERWRDEEKFPDVCGPRKWRGELYPVYADPFARHDYPTPEQWDAPDSGSLNFVFDLERSACALFGIVTYGVHMSAFEESADGQLRIWVPTRAKTKQTWPGYLDNTVAGGIPSGMSAWDSLVKECMEEASIDADVVNRLCRCTGAISYFYRTSTGWLQPEVEYTYDLRIPTGADPSLFKPKPLDGEVESFEFLSQDEVITKMRAGLFKYNCATVLIHLFIRLGYITPENYPDFLQVVTRLHGRFDMQRW</sequence>
<evidence type="ECO:0000313" key="2">
    <source>
        <dbReference type="EMBL" id="EFJ01137.1"/>
    </source>
</evidence>
<gene>
    <name evidence="2" type="ORF">SCHCODRAFT_14399</name>
</gene>